<accession>A0A9P6B8W9</accession>
<dbReference type="InterPro" id="IPR008271">
    <property type="entry name" value="Ser/Thr_kinase_AS"/>
</dbReference>
<dbReference type="InterPro" id="IPR017441">
    <property type="entry name" value="Protein_kinase_ATP_BS"/>
</dbReference>
<gene>
    <name evidence="9" type="ORF">BS47DRAFT_1336478</name>
</gene>
<feature type="region of interest" description="Disordered" evidence="7">
    <location>
        <begin position="752"/>
        <end position="781"/>
    </location>
</feature>
<keyword evidence="2" id="KW-0808">Transferase</keyword>
<dbReference type="PROSITE" id="PS00108">
    <property type="entry name" value="PROTEIN_KINASE_ST"/>
    <property type="match status" value="1"/>
</dbReference>
<feature type="binding site" evidence="6">
    <location>
        <position position="880"/>
    </location>
    <ligand>
        <name>ATP</name>
        <dbReference type="ChEBI" id="CHEBI:30616"/>
    </ligand>
</feature>
<dbReference type="GO" id="GO:0000196">
    <property type="term" value="P:cell integrity MAPK cascade"/>
    <property type="evidence" value="ECO:0007669"/>
    <property type="project" value="UniProtKB-ARBA"/>
</dbReference>
<reference evidence="9" key="1">
    <citation type="journal article" date="2020" name="Nat. Commun.">
        <title>Large-scale genome sequencing of mycorrhizal fungi provides insights into the early evolution of symbiotic traits.</title>
        <authorList>
            <person name="Miyauchi S."/>
            <person name="Kiss E."/>
            <person name="Kuo A."/>
            <person name="Drula E."/>
            <person name="Kohler A."/>
            <person name="Sanchez-Garcia M."/>
            <person name="Morin E."/>
            <person name="Andreopoulos B."/>
            <person name="Barry K.W."/>
            <person name="Bonito G."/>
            <person name="Buee M."/>
            <person name="Carver A."/>
            <person name="Chen C."/>
            <person name="Cichocki N."/>
            <person name="Clum A."/>
            <person name="Culley D."/>
            <person name="Crous P.W."/>
            <person name="Fauchery L."/>
            <person name="Girlanda M."/>
            <person name="Hayes R.D."/>
            <person name="Keri Z."/>
            <person name="LaButti K."/>
            <person name="Lipzen A."/>
            <person name="Lombard V."/>
            <person name="Magnuson J."/>
            <person name="Maillard F."/>
            <person name="Murat C."/>
            <person name="Nolan M."/>
            <person name="Ohm R.A."/>
            <person name="Pangilinan J."/>
            <person name="Pereira M.F."/>
            <person name="Perotto S."/>
            <person name="Peter M."/>
            <person name="Pfister S."/>
            <person name="Riley R."/>
            <person name="Sitrit Y."/>
            <person name="Stielow J.B."/>
            <person name="Szollosi G."/>
            <person name="Zifcakova L."/>
            <person name="Stursova M."/>
            <person name="Spatafora J.W."/>
            <person name="Tedersoo L."/>
            <person name="Vaario L.M."/>
            <person name="Yamada A."/>
            <person name="Yan M."/>
            <person name="Wang P."/>
            <person name="Xu J."/>
            <person name="Bruns T."/>
            <person name="Baldrian P."/>
            <person name="Vilgalys R."/>
            <person name="Dunand C."/>
            <person name="Henrissat B."/>
            <person name="Grigoriev I.V."/>
            <person name="Hibbett D."/>
            <person name="Nagy L.G."/>
            <person name="Martin F.M."/>
        </authorList>
    </citation>
    <scope>NUCLEOTIDE SEQUENCE</scope>
    <source>
        <strain evidence="9">UP504</strain>
    </source>
</reference>
<dbReference type="PROSITE" id="PS50011">
    <property type="entry name" value="PROTEIN_KINASE_DOM"/>
    <property type="match status" value="1"/>
</dbReference>
<feature type="compositionally biased region" description="Pro residues" evidence="7">
    <location>
        <begin position="284"/>
        <end position="295"/>
    </location>
</feature>
<feature type="domain" description="Protein kinase" evidence="8">
    <location>
        <begin position="851"/>
        <end position="1113"/>
    </location>
</feature>
<dbReference type="AlphaFoldDB" id="A0A9P6B8W9"/>
<evidence type="ECO:0000256" key="4">
    <source>
        <dbReference type="ARBA" id="ARBA00022777"/>
    </source>
</evidence>
<dbReference type="GO" id="GO:0004709">
    <property type="term" value="F:MAP kinase kinase kinase activity"/>
    <property type="evidence" value="ECO:0007669"/>
    <property type="project" value="UniProtKB-ARBA"/>
</dbReference>
<evidence type="ECO:0000256" key="5">
    <source>
        <dbReference type="ARBA" id="ARBA00022840"/>
    </source>
</evidence>
<evidence type="ECO:0000256" key="7">
    <source>
        <dbReference type="SAM" id="MobiDB-lite"/>
    </source>
</evidence>
<evidence type="ECO:0000256" key="2">
    <source>
        <dbReference type="ARBA" id="ARBA00022679"/>
    </source>
</evidence>
<protein>
    <recommendedName>
        <fullName evidence="8">Protein kinase domain-containing protein</fullName>
    </recommendedName>
</protein>
<sequence>MVTGGDTGWFPVDLSGATDGASIRERILATLRIPDEDHDITKVYRTEIRDHRPIGDALGNDELLNICEENGDAQRALHFMLQSTSFPSSSAILPPPPAIDLTLSTARTLSGDLMGDPPILDSLGGYEASDEGVSRRTPTSSAMVNNKQGAPYNRPVAVTSPAKGPRALPPSPSKGFTHTRSGSDQPPQSVSPPGWASGPLSPTTSADRAQVGMQIPRSASSQGRRVPEVWPGSPTAEPNVRPQLRGDSSEPHSLSNLNSIAPPQLRTQASTNSIQYNHVRSAPPTGPPPQPPPNQIPFQLPPFILSAASYARVSQRANGNSGVDQIDARAYQQYPSSQPYAVSQTPYASSSNANLAKPSGYPPPTRQNSGSQQRLVGARSFDNLRAGAARPGVTRPLPIGPTMVSPSVVYRATPAPIITNNLSHLRMDPSSSSSHGVLTSASPTSSTSVVGALPSSLGAQRPQNPARRNLYIRPNTADNAANYNDSSSRLFSPTTELRRTGAMTATRATGTTGGRPPPTSAAYSSENIRPHLPQRQPPPSHPPPQAPVPQASTPLRVKQTQPAASNLDSLAQISPSLSPRDVDGVPPSVAHRIASSEVLNLKPRKSYDTPISTSPRSDEATLRNQEWLPRFMDSRTPYEFDPTTTAMTSPLSPTPPSQPRRSLERIASSPSTPKSHRQPIPSSSSDESDETDDDDDGGTLWEKGNNHKPSLTPLRTNFKSDDAWLVRPTPEAVYDRLEAFFPGHNLDEPMIDAGSGSSSPTAVEPSSPFPPNQTMRDNKHRRSIRGIADERKKKLTQMLKSGFSAKADSKALLRRRSTKLWGSRVEELPMHAQAEDIPPVPELTTIPTFKWVKGDLIGKGTFGRVYLALNATTGDMMAVKQVEMPKTKSDQDDSRQRSVVEALKAESDTLSKLDHPHVVQYLGLEETPDFMSIFLEYIPGGSVGSCLRKYGKFSENVIKSFTKDILDGLAYLHSVGILHRDLKADNILVDPSGSCKISDFGISKRTERNEYCDAGSIFWMAPEVLMNDHQGYSAKIDIWSLGCVVLEMWAGRRPWNQENMLAVMFKLGSSRQAPPIPDDVVLGELAEDFRQKCFAINPDDRPTAAELYTHAYLTMSRSWRFQGFSINPDTPTTS</sequence>
<feature type="region of interest" description="Disordered" evidence="7">
    <location>
        <begin position="277"/>
        <end position="300"/>
    </location>
</feature>
<feature type="region of interest" description="Disordered" evidence="7">
    <location>
        <begin position="605"/>
        <end position="716"/>
    </location>
</feature>
<dbReference type="Pfam" id="PF00069">
    <property type="entry name" value="Pkinase"/>
    <property type="match status" value="1"/>
</dbReference>
<dbReference type="Gene3D" id="1.10.510.10">
    <property type="entry name" value="Transferase(Phosphotransferase) domain 1"/>
    <property type="match status" value="1"/>
</dbReference>
<keyword evidence="4" id="KW-0418">Kinase</keyword>
<comment type="caution">
    <text evidence="9">The sequence shown here is derived from an EMBL/GenBank/DDBJ whole genome shotgun (WGS) entry which is preliminary data.</text>
</comment>
<feature type="region of interest" description="Disordered" evidence="7">
    <location>
        <begin position="120"/>
        <end position="262"/>
    </location>
</feature>
<dbReference type="InterPro" id="IPR011009">
    <property type="entry name" value="Kinase-like_dom_sf"/>
</dbReference>
<dbReference type="PANTHER" id="PTHR48016">
    <property type="entry name" value="MAP KINASE KINASE KINASE SSK2-RELATED-RELATED"/>
    <property type="match status" value="1"/>
</dbReference>
<evidence type="ECO:0000256" key="6">
    <source>
        <dbReference type="PROSITE-ProRule" id="PRU10141"/>
    </source>
</evidence>
<feature type="region of interest" description="Disordered" evidence="7">
    <location>
        <begin position="337"/>
        <end position="374"/>
    </location>
</feature>
<feature type="compositionally biased region" description="Polar residues" evidence="7">
    <location>
        <begin position="707"/>
        <end position="716"/>
    </location>
</feature>
<dbReference type="SMART" id="SM00220">
    <property type="entry name" value="S_TKc"/>
    <property type="match status" value="1"/>
</dbReference>
<evidence type="ECO:0000259" key="8">
    <source>
        <dbReference type="PROSITE" id="PS50011"/>
    </source>
</evidence>
<feature type="compositionally biased region" description="Pro residues" evidence="7">
    <location>
        <begin position="535"/>
        <end position="547"/>
    </location>
</feature>
<feature type="compositionally biased region" description="Acidic residues" evidence="7">
    <location>
        <begin position="686"/>
        <end position="697"/>
    </location>
</feature>
<organism evidence="9 10">
    <name type="scientific">Hydnum rufescens UP504</name>
    <dbReference type="NCBI Taxonomy" id="1448309"/>
    <lineage>
        <taxon>Eukaryota</taxon>
        <taxon>Fungi</taxon>
        <taxon>Dikarya</taxon>
        <taxon>Basidiomycota</taxon>
        <taxon>Agaricomycotina</taxon>
        <taxon>Agaricomycetes</taxon>
        <taxon>Cantharellales</taxon>
        <taxon>Hydnaceae</taxon>
        <taxon>Hydnum</taxon>
    </lineage>
</organism>
<feature type="region of interest" description="Disordered" evidence="7">
    <location>
        <begin position="427"/>
        <end position="563"/>
    </location>
</feature>
<keyword evidence="5 6" id="KW-0067">ATP-binding</keyword>
<dbReference type="FunFam" id="3.30.200.20:FF:000387">
    <property type="entry name" value="Serine/threonine-protein kinase STE11"/>
    <property type="match status" value="1"/>
</dbReference>
<dbReference type="OrthoDB" id="266718at2759"/>
<dbReference type="SUPFAM" id="SSF56112">
    <property type="entry name" value="Protein kinase-like (PK-like)"/>
    <property type="match status" value="1"/>
</dbReference>
<keyword evidence="10" id="KW-1185">Reference proteome</keyword>
<feature type="compositionally biased region" description="Low complexity" evidence="7">
    <location>
        <begin position="500"/>
        <end position="510"/>
    </location>
</feature>
<feature type="compositionally biased region" description="Low complexity" evidence="7">
    <location>
        <begin position="642"/>
        <end position="651"/>
    </location>
</feature>
<dbReference type="GO" id="GO:0005524">
    <property type="term" value="F:ATP binding"/>
    <property type="evidence" value="ECO:0007669"/>
    <property type="project" value="UniProtKB-UniRule"/>
</dbReference>
<dbReference type="Proteomes" id="UP000886523">
    <property type="component" value="Unassembled WGS sequence"/>
</dbReference>
<dbReference type="PANTHER" id="PTHR48016:SF48">
    <property type="entry name" value="SERINE_THREONINE-PROTEIN KINASE BCK1_SLK1_SSP31"/>
    <property type="match status" value="1"/>
</dbReference>
<feature type="compositionally biased region" description="Polar residues" evidence="7">
    <location>
        <begin position="251"/>
        <end position="262"/>
    </location>
</feature>
<keyword evidence="3 6" id="KW-0547">Nucleotide-binding</keyword>
<evidence type="ECO:0000313" key="9">
    <source>
        <dbReference type="EMBL" id="KAF9519776.1"/>
    </source>
</evidence>
<dbReference type="FunFam" id="1.10.510.10:FF:000182">
    <property type="entry name" value="MAP kinase kinase kinase mkh1"/>
    <property type="match status" value="1"/>
</dbReference>
<feature type="compositionally biased region" description="Polar residues" evidence="7">
    <location>
        <begin position="427"/>
        <end position="437"/>
    </location>
</feature>
<evidence type="ECO:0000313" key="10">
    <source>
        <dbReference type="Proteomes" id="UP000886523"/>
    </source>
</evidence>
<evidence type="ECO:0000256" key="1">
    <source>
        <dbReference type="ARBA" id="ARBA00006529"/>
    </source>
</evidence>
<feature type="compositionally biased region" description="Polar residues" evidence="7">
    <location>
        <begin position="136"/>
        <end position="148"/>
    </location>
</feature>
<dbReference type="EMBL" id="MU128915">
    <property type="protein sequence ID" value="KAF9519776.1"/>
    <property type="molecule type" value="Genomic_DNA"/>
</dbReference>
<feature type="compositionally biased region" description="Low complexity" evidence="7">
    <location>
        <begin position="439"/>
        <end position="448"/>
    </location>
</feature>
<name>A0A9P6B8W9_9AGAM</name>
<dbReference type="InterPro" id="IPR050538">
    <property type="entry name" value="MAP_kinase_kinase_kinase"/>
</dbReference>
<feature type="compositionally biased region" description="Polar residues" evidence="7">
    <location>
        <begin position="174"/>
        <end position="188"/>
    </location>
</feature>
<dbReference type="InterPro" id="IPR000719">
    <property type="entry name" value="Prot_kinase_dom"/>
</dbReference>
<proteinExistence type="inferred from homology"/>
<comment type="similarity">
    <text evidence="1">Belongs to the protein kinase superfamily. STE Ser/Thr protein kinase family. MAP kinase kinase kinase subfamily.</text>
</comment>
<feature type="compositionally biased region" description="Polar residues" evidence="7">
    <location>
        <begin position="337"/>
        <end position="354"/>
    </location>
</feature>
<evidence type="ECO:0000256" key="3">
    <source>
        <dbReference type="ARBA" id="ARBA00022741"/>
    </source>
</evidence>
<feature type="compositionally biased region" description="Polar residues" evidence="7">
    <location>
        <begin position="476"/>
        <end position="495"/>
    </location>
</feature>
<dbReference type="PROSITE" id="PS00107">
    <property type="entry name" value="PROTEIN_KINASE_ATP"/>
    <property type="match status" value="1"/>
</dbReference>